<dbReference type="InterPro" id="IPR004193">
    <property type="entry name" value="Glyco_hydro_13_N"/>
</dbReference>
<keyword evidence="3" id="KW-0326">Glycosidase</keyword>
<dbReference type="InterPro" id="IPR014756">
    <property type="entry name" value="Ig_E-set"/>
</dbReference>
<name>A0ABS7AKZ1_9CLOT</name>
<dbReference type="Pfam" id="PF02922">
    <property type="entry name" value="CBM_48"/>
    <property type="match status" value="1"/>
</dbReference>
<keyword evidence="3" id="KW-0378">Hydrolase</keyword>
<dbReference type="Gene3D" id="2.60.40.1180">
    <property type="entry name" value="Golgi alpha-mannosidase II"/>
    <property type="match status" value="1"/>
</dbReference>
<dbReference type="SUPFAM" id="SSF51445">
    <property type="entry name" value="(Trans)glycosidases"/>
    <property type="match status" value="1"/>
</dbReference>
<dbReference type="InterPro" id="IPR006047">
    <property type="entry name" value="GH13_cat_dom"/>
</dbReference>
<reference evidence="3 4" key="1">
    <citation type="submission" date="2021-07" db="EMBL/GenBank/DDBJ databases">
        <title>Clostridium weizhouense sp. nov., an anaerobic bacterium isolated from activated sludge of Petroleum wastewater.</title>
        <authorList>
            <person name="Li Q."/>
        </authorList>
    </citation>
    <scope>NUCLEOTIDE SEQUENCE [LARGE SCALE GENOMIC DNA]</scope>
    <source>
        <strain evidence="3 4">YB-6</strain>
    </source>
</reference>
<gene>
    <name evidence="3" type="primary">pulA</name>
    <name evidence="3" type="ORF">KYD98_04415</name>
</gene>
<dbReference type="PANTHER" id="PTHR43002">
    <property type="entry name" value="GLYCOGEN DEBRANCHING ENZYME"/>
    <property type="match status" value="1"/>
</dbReference>
<dbReference type="RefSeq" id="WP_219778372.1">
    <property type="nucleotide sequence ID" value="NZ_JAHXPT010000002.1"/>
</dbReference>
<dbReference type="InterPro" id="IPR013780">
    <property type="entry name" value="Glyco_hydro_b"/>
</dbReference>
<evidence type="ECO:0000259" key="2">
    <source>
        <dbReference type="SMART" id="SM00642"/>
    </source>
</evidence>
<dbReference type="EMBL" id="JAHXPT010000002">
    <property type="protein sequence ID" value="MBW6409326.1"/>
    <property type="molecule type" value="Genomic_DNA"/>
</dbReference>
<organism evidence="3 4">
    <name type="scientific">Clostridium weizhouense</name>
    <dbReference type="NCBI Taxonomy" id="2859781"/>
    <lineage>
        <taxon>Bacteria</taxon>
        <taxon>Bacillati</taxon>
        <taxon>Bacillota</taxon>
        <taxon>Clostridia</taxon>
        <taxon>Eubacteriales</taxon>
        <taxon>Clostridiaceae</taxon>
        <taxon>Clostridium</taxon>
    </lineage>
</organism>
<dbReference type="Gene3D" id="3.20.20.80">
    <property type="entry name" value="Glycosidases"/>
    <property type="match status" value="1"/>
</dbReference>
<dbReference type="CDD" id="cd02860">
    <property type="entry name" value="E_set_Pullulanase"/>
    <property type="match status" value="1"/>
</dbReference>
<dbReference type="Proteomes" id="UP001519921">
    <property type="component" value="Unassembled WGS sequence"/>
</dbReference>
<evidence type="ECO:0000313" key="3">
    <source>
        <dbReference type="EMBL" id="MBW6409326.1"/>
    </source>
</evidence>
<dbReference type="EC" id="3.2.1.41" evidence="3"/>
<accession>A0ABS7AKZ1</accession>
<evidence type="ECO:0000313" key="4">
    <source>
        <dbReference type="Proteomes" id="UP001519921"/>
    </source>
</evidence>
<proteinExistence type="inferred from homology"/>
<dbReference type="SUPFAM" id="SSF81296">
    <property type="entry name" value="E set domains"/>
    <property type="match status" value="1"/>
</dbReference>
<dbReference type="Gene3D" id="2.60.40.10">
    <property type="entry name" value="Immunoglobulins"/>
    <property type="match status" value="1"/>
</dbReference>
<dbReference type="InterPro" id="IPR017853">
    <property type="entry name" value="GH"/>
</dbReference>
<dbReference type="InterPro" id="IPR011840">
    <property type="entry name" value="PulA_typeI"/>
</dbReference>
<sequence>MSVHKILYSQENYKDKLGAIYSTHKTQFILWAPTSTQVKVILYYNNITEIINMEKEEMGIWCIEVEGDLNGVYYNYIVTNNGIEKEVVDPYAKAVGVNGNRGMVVDLEATNPVGWDHDTKPKLIDSTDSIIYEIHVRDFSISKTSGIASKLRGKYSGICEHRTTIPETKEKTGLDYLIDLGITHVHLMPVFDYATVDESKFDPKDYNWGYDPKNYNVPEGSYAINPFSGAERIKEFKKMIQELHKSGIRIVMDVVYNHTYRTHNSNFNLIVPNYYYRQNPDGSFSNGSGCGNEFASERKMVRKFIIDSILYWANEYHIDGFRFDLMGLYDIEMIKEIRRKLDLIDESIILYGEGWTGGSSPLPEWDRSLKYNISKYGDMQMAAFSDDIRDGVKGNVFDANSVGFVNGANGLEETIKFGVVASVKHDQINYDRSIYSKFPWANEPYQSINYMSAHDNYTLWDKLCIGSKNYSKEELKSINKLSAGILFTSQGLVFFQAGEEFLRSKVNEDGSINHNSYNSPDSVNALDWNRILKYKDVVDYYKGLIRLRKAHKCFRMTTGEDIRENLRFLERGINFYEDRVVAFSIKEYLTDLYCNDIVVVYNANKNSVEVNLNEKGWSVVVNEHAAGNIQLQYIDSDKVSVAGISCYVLIHDNTK</sequence>
<dbReference type="CDD" id="cd11341">
    <property type="entry name" value="AmyAc_Pullulanase_LD-like"/>
    <property type="match status" value="1"/>
</dbReference>
<dbReference type="InterPro" id="IPR013783">
    <property type="entry name" value="Ig-like_fold"/>
</dbReference>
<keyword evidence="4" id="KW-1185">Reference proteome</keyword>
<protein>
    <submittedName>
        <fullName evidence="3">Type I pullulanase</fullName>
        <ecNumber evidence="3">3.2.1.41</ecNumber>
    </submittedName>
</protein>
<comment type="caution">
    <text evidence="3">The sequence shown here is derived from an EMBL/GenBank/DDBJ whole genome shotgun (WGS) entry which is preliminary data.</text>
</comment>
<dbReference type="Pfam" id="PF21653">
    <property type="entry name" value="pulA_all-beta"/>
    <property type="match status" value="1"/>
</dbReference>
<dbReference type="Pfam" id="PF00128">
    <property type="entry name" value="Alpha-amylase"/>
    <property type="match status" value="1"/>
</dbReference>
<comment type="similarity">
    <text evidence="1">Belongs to the glycosyl hydrolase 13 family.</text>
</comment>
<dbReference type="GO" id="GO:0051060">
    <property type="term" value="F:pullulanase activity"/>
    <property type="evidence" value="ECO:0007669"/>
    <property type="project" value="UniProtKB-EC"/>
</dbReference>
<feature type="domain" description="Glycosyl hydrolase family 13 catalytic" evidence="2">
    <location>
        <begin position="133"/>
        <end position="548"/>
    </location>
</feature>
<dbReference type="SMART" id="SM00642">
    <property type="entry name" value="Aamy"/>
    <property type="match status" value="1"/>
</dbReference>
<dbReference type="InterPro" id="IPR049117">
    <property type="entry name" value="pulA_all-beta"/>
</dbReference>
<dbReference type="NCBIfam" id="TIGR02104">
    <property type="entry name" value="pulA_typeI"/>
    <property type="match status" value="1"/>
</dbReference>
<evidence type="ECO:0000256" key="1">
    <source>
        <dbReference type="ARBA" id="ARBA00008061"/>
    </source>
</evidence>